<gene>
    <name evidence="1" type="ORF">TUM16652_09830</name>
</gene>
<reference evidence="1" key="1">
    <citation type="submission" date="2021-11" db="EMBL/GenBank/DDBJ databases">
        <title>WGS analysis for carbapenemase-producing Enterobacterales outbreak in a University Hospital, Japan.</title>
        <authorList>
            <person name="Tukada M."/>
            <person name="Miyazaki T."/>
            <person name="Aoki K."/>
            <person name="Yoshizawa S."/>
            <person name="Ishii Y."/>
            <person name="Tateda K."/>
        </authorList>
    </citation>
    <scope>NUCLEOTIDE SEQUENCE</scope>
    <source>
        <strain evidence="1">TUM16652</strain>
    </source>
</reference>
<organism evidence="1 2">
    <name type="scientific">Enterobacter cloacae</name>
    <dbReference type="NCBI Taxonomy" id="550"/>
    <lineage>
        <taxon>Bacteria</taxon>
        <taxon>Pseudomonadati</taxon>
        <taxon>Pseudomonadota</taxon>
        <taxon>Gammaproteobacteria</taxon>
        <taxon>Enterobacterales</taxon>
        <taxon>Enterobacteriaceae</taxon>
        <taxon>Enterobacter</taxon>
        <taxon>Enterobacter cloacae complex</taxon>
    </lineage>
</organism>
<dbReference type="Proteomes" id="UP001050241">
    <property type="component" value="Unassembled WGS sequence"/>
</dbReference>
<proteinExistence type="predicted"/>
<dbReference type="EMBL" id="BQFY01000007">
    <property type="protein sequence ID" value="GJJ82284.1"/>
    <property type="molecule type" value="Genomic_DNA"/>
</dbReference>
<accession>A0ABD0BQW5</accession>
<comment type="caution">
    <text evidence="1">The sequence shown here is derived from an EMBL/GenBank/DDBJ whole genome shotgun (WGS) entry which is preliminary data.</text>
</comment>
<sequence length="51" mass="5597">MFIVSAAMADEAAAIMATNDTRIFFMVGSPVFTYPNNQWLITEKAVDLRAG</sequence>
<evidence type="ECO:0000313" key="1">
    <source>
        <dbReference type="EMBL" id="GJJ82284.1"/>
    </source>
</evidence>
<dbReference type="AlphaFoldDB" id="A0ABD0BQW5"/>
<evidence type="ECO:0000313" key="2">
    <source>
        <dbReference type="Proteomes" id="UP001050241"/>
    </source>
</evidence>
<name>A0ABD0BQW5_ENTCL</name>
<protein>
    <submittedName>
        <fullName evidence="1">Uncharacterized protein</fullName>
    </submittedName>
</protein>